<name>A0A1B7W1K7_APHFL</name>
<dbReference type="Pfam" id="PF01850">
    <property type="entry name" value="PIN"/>
    <property type="match status" value="1"/>
</dbReference>
<dbReference type="EMBL" id="LJOY01000003">
    <property type="protein sequence ID" value="OBQ27157.1"/>
    <property type="molecule type" value="Genomic_DNA"/>
</dbReference>
<dbReference type="InterPro" id="IPR002716">
    <property type="entry name" value="PIN_dom"/>
</dbReference>
<evidence type="ECO:0000313" key="2">
    <source>
        <dbReference type="EMBL" id="OBQ27157.1"/>
    </source>
</evidence>
<protein>
    <submittedName>
        <fullName evidence="2">Twitching motility protein PilT</fullName>
    </submittedName>
</protein>
<evidence type="ECO:0000313" key="3">
    <source>
        <dbReference type="Proteomes" id="UP000092382"/>
    </source>
</evidence>
<comment type="caution">
    <text evidence="2">The sequence shown here is derived from an EMBL/GenBank/DDBJ whole genome shotgun (WGS) entry which is preliminary data.</text>
</comment>
<accession>A0A1B7W1K7</accession>
<organism evidence="2 3">
    <name type="scientific">Aphanizomenon flos-aquae LD13</name>
    <dbReference type="NCBI Taxonomy" id="1710894"/>
    <lineage>
        <taxon>Bacteria</taxon>
        <taxon>Bacillati</taxon>
        <taxon>Cyanobacteriota</taxon>
        <taxon>Cyanophyceae</taxon>
        <taxon>Nostocales</taxon>
        <taxon>Aphanizomenonaceae</taxon>
        <taxon>Aphanizomenon</taxon>
    </lineage>
</organism>
<dbReference type="SUPFAM" id="SSF88723">
    <property type="entry name" value="PIN domain-like"/>
    <property type="match status" value="1"/>
</dbReference>
<dbReference type="STRING" id="1803587.GCA_001593825_01492"/>
<dbReference type="PATRIC" id="fig|1710894.3.peg.3947"/>
<dbReference type="Proteomes" id="UP000092382">
    <property type="component" value="Unassembled WGS sequence"/>
</dbReference>
<reference evidence="2 3" key="1">
    <citation type="submission" date="2015-09" db="EMBL/GenBank/DDBJ databases">
        <title>Whole genome shotgun sequence assembly of Aphanizomenon flos-aquae UKL13.</title>
        <authorList>
            <person name="Driscoll C."/>
        </authorList>
    </citation>
    <scope>NUCLEOTIDE SEQUENCE [LARGE SCALE GENOMIC DNA]</scope>
    <source>
        <strain evidence="2">MDT13</strain>
    </source>
</reference>
<sequence length="151" mass="17093">MNIEESLQGVTRIFLDTAPVIYFVERNLQYLAIVREVFNQIRDGSLIAVTSPVTLAECLVYPYRLKQTQLAQEFIETIVYGNNTTFVPINNPNIAINAAQIRARYNLELPDALQIAVAVNAECEAFLTNDLTFKRITELRVLVLNDFNNPA</sequence>
<gene>
    <name evidence="2" type="ORF">AN481_01560</name>
</gene>
<proteinExistence type="predicted"/>
<evidence type="ECO:0000259" key="1">
    <source>
        <dbReference type="Pfam" id="PF01850"/>
    </source>
</evidence>
<dbReference type="Gene3D" id="3.40.50.1010">
    <property type="entry name" value="5'-nuclease"/>
    <property type="match status" value="1"/>
</dbReference>
<dbReference type="InterPro" id="IPR029060">
    <property type="entry name" value="PIN-like_dom_sf"/>
</dbReference>
<feature type="domain" description="PIN" evidence="1">
    <location>
        <begin position="13"/>
        <end position="137"/>
    </location>
</feature>
<dbReference type="AlphaFoldDB" id="A0A1B7W1K7"/>